<evidence type="ECO:0000256" key="10">
    <source>
        <dbReference type="PIRSR" id="PIRSR628651-51"/>
    </source>
</evidence>
<evidence type="ECO:0000256" key="8">
    <source>
        <dbReference type="ARBA" id="ARBA00023163"/>
    </source>
</evidence>
<evidence type="ECO:0000256" key="7">
    <source>
        <dbReference type="ARBA" id="ARBA00023015"/>
    </source>
</evidence>
<evidence type="ECO:0000256" key="4">
    <source>
        <dbReference type="ARBA" id="ARBA00022771"/>
    </source>
</evidence>
<dbReference type="SMART" id="SM01408">
    <property type="entry name" value="ING"/>
    <property type="match status" value="1"/>
</dbReference>
<evidence type="ECO:0000256" key="3">
    <source>
        <dbReference type="ARBA" id="ARBA00022723"/>
    </source>
</evidence>
<feature type="binding site" evidence="10">
    <location>
        <position position="379"/>
    </location>
    <ligand>
        <name>Zn(2+)</name>
        <dbReference type="ChEBI" id="CHEBI:29105"/>
        <label>2</label>
    </ligand>
</feature>
<dbReference type="AlphaFoldDB" id="A0A3B3IM15"/>
<dbReference type="SUPFAM" id="SSF57903">
    <property type="entry name" value="FYVE/PHD zinc finger"/>
    <property type="match status" value="1"/>
</dbReference>
<keyword evidence="8" id="KW-0804">Transcription</keyword>
<evidence type="ECO:0000256" key="9">
    <source>
        <dbReference type="ARBA" id="ARBA00023242"/>
    </source>
</evidence>
<dbReference type="Gene3D" id="6.10.140.1740">
    <property type="match status" value="1"/>
</dbReference>
<dbReference type="Gene3D" id="3.30.40.10">
    <property type="entry name" value="Zinc/RING finger domain, C3HC4 (zinc finger)"/>
    <property type="match status" value="1"/>
</dbReference>
<dbReference type="GO" id="GO:0006325">
    <property type="term" value="P:chromatin organization"/>
    <property type="evidence" value="ECO:0007669"/>
    <property type="project" value="UniProtKB-KW"/>
</dbReference>
<feature type="compositionally biased region" description="Low complexity" evidence="11">
    <location>
        <begin position="308"/>
        <end position="321"/>
    </location>
</feature>
<feature type="binding site" evidence="10">
    <location>
        <position position="401"/>
    </location>
    <ligand>
        <name>Zn(2+)</name>
        <dbReference type="ChEBI" id="CHEBI:29105"/>
        <label>2</label>
    </ligand>
</feature>
<evidence type="ECO:0000256" key="11">
    <source>
        <dbReference type="SAM" id="MobiDB-lite"/>
    </source>
</evidence>
<dbReference type="SMART" id="SM00249">
    <property type="entry name" value="PHD"/>
    <property type="match status" value="1"/>
</dbReference>
<dbReference type="Pfam" id="PF12998">
    <property type="entry name" value="ING"/>
    <property type="match status" value="1"/>
</dbReference>
<evidence type="ECO:0000313" key="15">
    <source>
        <dbReference type="Proteomes" id="UP000001038"/>
    </source>
</evidence>
<comment type="similarity">
    <text evidence="2">Belongs to the ING family.</text>
</comment>
<dbReference type="InterPro" id="IPR001965">
    <property type="entry name" value="Znf_PHD"/>
</dbReference>
<dbReference type="InterPro" id="IPR011011">
    <property type="entry name" value="Znf_FYVE_PHD"/>
</dbReference>
<dbReference type="CDD" id="cd16858">
    <property type="entry name" value="ING_ING3_Yng2p"/>
    <property type="match status" value="1"/>
</dbReference>
<comment type="subcellular location">
    <subcellularLocation>
        <location evidence="1">Nucleus</location>
    </subcellularLocation>
</comment>
<keyword evidence="3 10" id="KW-0479">Metal-binding</keyword>
<dbReference type="Bgee" id="ENSORLG00000023901">
    <property type="expression patterns" value="Expressed in testis and 14 other cell types or tissues"/>
</dbReference>
<dbReference type="Ensembl" id="ENSORLT00000042887.1">
    <property type="protein sequence ID" value="ENSORLP00000044904.1"/>
    <property type="gene ID" value="ENSORLG00000023901.1"/>
</dbReference>
<feature type="binding site" evidence="10">
    <location>
        <position position="364"/>
    </location>
    <ligand>
        <name>Zn(2+)</name>
        <dbReference type="ChEBI" id="CHEBI:29105"/>
        <label>1</label>
    </ligand>
</feature>
<dbReference type="PANTHER" id="PTHR10333:SF103">
    <property type="entry name" value="INHIBITOR OF GROWTH PROTEIN 3"/>
    <property type="match status" value="1"/>
</dbReference>
<keyword evidence="6" id="KW-0156">Chromatin regulator</keyword>
<feature type="region of interest" description="Disordered" evidence="11">
    <location>
        <begin position="175"/>
        <end position="201"/>
    </location>
</feature>
<evidence type="ECO:0000313" key="14">
    <source>
        <dbReference type="Ensembl" id="ENSORLP00000044904.1"/>
    </source>
</evidence>
<reference evidence="14" key="2">
    <citation type="submission" date="2025-08" db="UniProtKB">
        <authorList>
            <consortium name="Ensembl"/>
        </authorList>
    </citation>
    <scope>IDENTIFICATION</scope>
    <source>
        <strain evidence="14">Hd-rR</strain>
    </source>
</reference>
<feature type="region of interest" description="Disordered" evidence="11">
    <location>
        <begin position="282"/>
        <end position="321"/>
    </location>
</feature>
<evidence type="ECO:0000256" key="5">
    <source>
        <dbReference type="ARBA" id="ARBA00022833"/>
    </source>
</evidence>
<keyword evidence="15" id="KW-1185">Reference proteome</keyword>
<proteinExistence type="inferred from homology"/>
<evidence type="ECO:0000259" key="13">
    <source>
        <dbReference type="SMART" id="SM01408"/>
    </source>
</evidence>
<keyword evidence="7" id="KW-0805">Transcription regulation</keyword>
<evidence type="ECO:0000259" key="12">
    <source>
        <dbReference type="SMART" id="SM00249"/>
    </source>
</evidence>
<gene>
    <name evidence="14" type="primary">ING3</name>
    <name evidence="14" type="synonym">ing3</name>
</gene>
<evidence type="ECO:0000256" key="1">
    <source>
        <dbReference type="ARBA" id="ARBA00004123"/>
    </source>
</evidence>
<keyword evidence="5 10" id="KW-0862">Zinc</keyword>
<feature type="domain" description="Inhibitor of growth protein N-terminal histone-binding" evidence="13">
    <location>
        <begin position="3"/>
        <end position="104"/>
    </location>
</feature>
<feature type="compositionally biased region" description="Low complexity" evidence="11">
    <location>
        <begin position="282"/>
        <end position="296"/>
    </location>
</feature>
<feature type="binding site" evidence="10">
    <location>
        <position position="404"/>
    </location>
    <ligand>
        <name>Zn(2+)</name>
        <dbReference type="ChEBI" id="CHEBI:29105"/>
        <label>2</label>
    </ligand>
</feature>
<dbReference type="Proteomes" id="UP000001038">
    <property type="component" value="Chromosome 23"/>
</dbReference>
<dbReference type="GO" id="GO:0008270">
    <property type="term" value="F:zinc ion binding"/>
    <property type="evidence" value="ECO:0007669"/>
    <property type="project" value="UniProtKB-KW"/>
</dbReference>
<organism evidence="14 15">
    <name type="scientific">Oryzias latipes</name>
    <name type="common">Japanese rice fish</name>
    <name type="synonym">Japanese killifish</name>
    <dbReference type="NCBI Taxonomy" id="8090"/>
    <lineage>
        <taxon>Eukaryota</taxon>
        <taxon>Metazoa</taxon>
        <taxon>Chordata</taxon>
        <taxon>Craniata</taxon>
        <taxon>Vertebrata</taxon>
        <taxon>Euteleostomi</taxon>
        <taxon>Actinopterygii</taxon>
        <taxon>Neopterygii</taxon>
        <taxon>Teleostei</taxon>
        <taxon>Neoteleostei</taxon>
        <taxon>Acanthomorphata</taxon>
        <taxon>Ovalentaria</taxon>
        <taxon>Atherinomorphae</taxon>
        <taxon>Beloniformes</taxon>
        <taxon>Adrianichthyidae</taxon>
        <taxon>Oryziinae</taxon>
        <taxon>Oryzias</taxon>
    </lineage>
</organism>
<feature type="domain" description="Zinc finger PHD-type" evidence="12">
    <location>
        <begin position="361"/>
        <end position="405"/>
    </location>
</feature>
<feature type="binding site" evidence="10">
    <location>
        <position position="385"/>
    </location>
    <ligand>
        <name>Zn(2+)</name>
        <dbReference type="ChEBI" id="CHEBI:29105"/>
        <label>1</label>
    </ligand>
</feature>
<dbReference type="GO" id="GO:0005634">
    <property type="term" value="C:nucleus"/>
    <property type="evidence" value="ECO:0007669"/>
    <property type="project" value="UniProtKB-SubCell"/>
</dbReference>
<keyword evidence="9" id="KW-0539">Nucleus</keyword>
<protein>
    <submittedName>
        <fullName evidence="14">Inhibitor of growth family, member 3</fullName>
    </submittedName>
</protein>
<keyword evidence="4" id="KW-0863">Zinc-finger</keyword>
<accession>A0A3B3IM15</accession>
<dbReference type="InterPro" id="IPR028651">
    <property type="entry name" value="ING_fam"/>
</dbReference>
<dbReference type="GeneTree" id="ENSGT00940000156619"/>
<evidence type="ECO:0000256" key="2">
    <source>
        <dbReference type="ARBA" id="ARBA00010210"/>
    </source>
</evidence>
<reference evidence="14 15" key="1">
    <citation type="journal article" date="2007" name="Nature">
        <title>The medaka draft genome and insights into vertebrate genome evolution.</title>
        <authorList>
            <person name="Kasahara M."/>
            <person name="Naruse K."/>
            <person name="Sasaki S."/>
            <person name="Nakatani Y."/>
            <person name="Qu W."/>
            <person name="Ahsan B."/>
            <person name="Yamada T."/>
            <person name="Nagayasu Y."/>
            <person name="Doi K."/>
            <person name="Kasai Y."/>
            <person name="Jindo T."/>
            <person name="Kobayashi D."/>
            <person name="Shimada A."/>
            <person name="Toyoda A."/>
            <person name="Kuroki Y."/>
            <person name="Fujiyama A."/>
            <person name="Sasaki T."/>
            <person name="Shimizu A."/>
            <person name="Asakawa S."/>
            <person name="Shimizu N."/>
            <person name="Hashimoto S."/>
            <person name="Yang J."/>
            <person name="Lee Y."/>
            <person name="Matsushima K."/>
            <person name="Sugano S."/>
            <person name="Sakaizumi M."/>
            <person name="Narita T."/>
            <person name="Ohishi K."/>
            <person name="Haga S."/>
            <person name="Ohta F."/>
            <person name="Nomoto H."/>
            <person name="Nogata K."/>
            <person name="Morishita T."/>
            <person name="Endo T."/>
            <person name="Shin-I T."/>
            <person name="Takeda H."/>
            <person name="Morishita S."/>
            <person name="Kohara Y."/>
        </authorList>
    </citation>
    <scope>NUCLEOTIDE SEQUENCE [LARGE SCALE GENOMIC DNA]</scope>
    <source>
        <strain evidence="14 15">Hd-rR</strain>
    </source>
</reference>
<name>A0A3B3IM15_ORYLA</name>
<feature type="binding site" evidence="10">
    <location>
        <position position="362"/>
    </location>
    <ligand>
        <name>Zn(2+)</name>
        <dbReference type="ChEBI" id="CHEBI:29105"/>
        <label>1</label>
    </ligand>
</feature>
<dbReference type="InterPro" id="IPR013083">
    <property type="entry name" value="Znf_RING/FYVE/PHD"/>
</dbReference>
<evidence type="ECO:0000256" key="6">
    <source>
        <dbReference type="ARBA" id="ARBA00022853"/>
    </source>
</evidence>
<reference evidence="14" key="3">
    <citation type="submission" date="2025-09" db="UniProtKB">
        <authorList>
            <consortium name="Ensembl"/>
        </authorList>
    </citation>
    <scope>IDENTIFICATION</scope>
    <source>
        <strain evidence="14">Hd-rR</strain>
    </source>
</reference>
<sequence>MLYLEDYLEMIEQLPMDLRDRFTEMREMDLQVQNATDQLEQRVIDFFINAKKNKPEWREEQMEVIKKDYYKALEDADEKVQLANQIYDLVDRHLRKLDQELAKFKMELEADNAGITEILERREFDSRATPGQQPSHVHVSPCPLSTERKCSAPAHHTVEHIPEKKFKSEALLSTLTSDPSKENTPGCRTNSMSASTNSAYSLNSSQPLASYNLSALPAGPGAGAGAITLAAAQAVQATAQMKEGRRTSSLKASYEAIKNNDFQLGREFSVSRDGSYSSSALASTLTQTLTPSTTSDSRGRKSKSNIKSSSHQSSSSSSSSLSSCSSSSALAQELSQQASALPEAEANSQVDWTYDPNEPRYCICNQVCGSEGCPLPPQCPIEWFHYGCVGLTEAPKGKWYCPQCTAAMKRRGSRHK</sequence>
<feature type="binding site" evidence="10">
    <location>
        <position position="373"/>
    </location>
    <ligand>
        <name>Zn(2+)</name>
        <dbReference type="ChEBI" id="CHEBI:29105"/>
        <label>2</label>
    </ligand>
</feature>
<feature type="binding site" evidence="10">
    <location>
        <position position="388"/>
    </location>
    <ligand>
        <name>Zn(2+)</name>
        <dbReference type="ChEBI" id="CHEBI:29105"/>
        <label>1</label>
    </ligand>
</feature>
<dbReference type="PANTHER" id="PTHR10333">
    <property type="entry name" value="INHIBITOR OF GROWTH PROTEIN"/>
    <property type="match status" value="1"/>
</dbReference>
<dbReference type="InterPro" id="IPR024610">
    <property type="entry name" value="ING_N_histone-binding"/>
</dbReference>